<keyword evidence="2" id="KW-1185">Reference proteome</keyword>
<dbReference type="EMBL" id="JAGSSV010000017">
    <property type="protein sequence ID" value="MBR7889663.1"/>
    <property type="molecule type" value="Genomic_DNA"/>
</dbReference>
<gene>
    <name evidence="1" type="ORF">J9B83_11995</name>
</gene>
<proteinExistence type="predicted"/>
<protein>
    <recommendedName>
        <fullName evidence="3">Methyl-accepting chemotaxis protein</fullName>
    </recommendedName>
</protein>
<accession>A0ABS5HDC1</accession>
<name>A0ABS5HDC1_9GAMM</name>
<sequence>MAATEISQNMAEIQTAIDKTMATTNDAHGASEDVKNIAGQIEAIASRFKV</sequence>
<evidence type="ECO:0000313" key="2">
    <source>
        <dbReference type="Proteomes" id="UP000679722"/>
    </source>
</evidence>
<evidence type="ECO:0000313" key="1">
    <source>
        <dbReference type="EMBL" id="MBR7889663.1"/>
    </source>
</evidence>
<dbReference type="RefSeq" id="WP_211537029.1">
    <property type="nucleotide sequence ID" value="NZ_JAGSSV010000017.1"/>
</dbReference>
<organism evidence="1 2">
    <name type="scientific">Marinomonas vulgaris</name>
    <dbReference type="NCBI Taxonomy" id="2823372"/>
    <lineage>
        <taxon>Bacteria</taxon>
        <taxon>Pseudomonadati</taxon>
        <taxon>Pseudomonadota</taxon>
        <taxon>Gammaproteobacteria</taxon>
        <taxon>Oceanospirillales</taxon>
        <taxon>Oceanospirillaceae</taxon>
        <taxon>Marinomonas</taxon>
    </lineage>
</organism>
<comment type="caution">
    <text evidence="1">The sequence shown here is derived from an EMBL/GenBank/DDBJ whole genome shotgun (WGS) entry which is preliminary data.</text>
</comment>
<evidence type="ECO:0008006" key="3">
    <source>
        <dbReference type="Google" id="ProtNLM"/>
    </source>
</evidence>
<reference evidence="1 2" key="1">
    <citation type="submission" date="2021-04" db="EMBL/GenBank/DDBJ databases">
        <authorList>
            <person name="Sun C."/>
        </authorList>
    </citation>
    <scope>NUCLEOTIDE SEQUENCE [LARGE SCALE GENOMIC DNA]</scope>
    <source>
        <strain evidence="1 2">A79</strain>
    </source>
</reference>
<dbReference type="Proteomes" id="UP000679722">
    <property type="component" value="Unassembled WGS sequence"/>
</dbReference>
<reference evidence="2" key="2">
    <citation type="submission" date="2023-07" db="EMBL/GenBank/DDBJ databases">
        <title>Marinomonas vulgaris A79, complete genome.</title>
        <authorList>
            <person name="Ying J.-J."/>
        </authorList>
    </citation>
    <scope>NUCLEOTIDE SEQUENCE [LARGE SCALE GENOMIC DNA]</scope>
    <source>
        <strain evidence="2">A79</strain>
    </source>
</reference>